<dbReference type="EMBL" id="WHNX01000007">
    <property type="protein sequence ID" value="MPW25317.1"/>
    <property type="molecule type" value="Genomic_DNA"/>
</dbReference>
<comment type="similarity">
    <text evidence="1">Belongs to the ABC transporter superfamily. ABCF family. Translational throttle EttA subfamily.</text>
</comment>
<dbReference type="GO" id="GO:0016887">
    <property type="term" value="F:ATP hydrolysis activity"/>
    <property type="evidence" value="ECO:0007669"/>
    <property type="project" value="InterPro"/>
</dbReference>
<evidence type="ECO:0000256" key="9">
    <source>
        <dbReference type="ARBA" id="ARBA00022845"/>
    </source>
</evidence>
<evidence type="ECO:0000313" key="13">
    <source>
        <dbReference type="EMBL" id="MPW25317.1"/>
    </source>
</evidence>
<evidence type="ECO:0000256" key="4">
    <source>
        <dbReference type="ARBA" id="ARBA00022730"/>
    </source>
</evidence>
<dbReference type="Proteomes" id="UP000440004">
    <property type="component" value="Unassembled WGS sequence"/>
</dbReference>
<keyword evidence="10" id="KW-0694">RNA-binding</keyword>
<keyword evidence="8 13" id="KW-0067">ATP-binding</keyword>
<evidence type="ECO:0000256" key="8">
    <source>
        <dbReference type="ARBA" id="ARBA00022840"/>
    </source>
</evidence>
<keyword evidence="9" id="KW-0810">Translation regulation</keyword>
<dbReference type="GO" id="GO:0019843">
    <property type="term" value="F:rRNA binding"/>
    <property type="evidence" value="ECO:0007669"/>
    <property type="project" value="UniProtKB-KW"/>
</dbReference>
<dbReference type="GO" id="GO:0005524">
    <property type="term" value="F:ATP binding"/>
    <property type="evidence" value="ECO:0007669"/>
    <property type="project" value="UniProtKB-KW"/>
</dbReference>
<keyword evidence="14" id="KW-1185">Reference proteome</keyword>
<dbReference type="GO" id="GO:0000049">
    <property type="term" value="F:tRNA binding"/>
    <property type="evidence" value="ECO:0007669"/>
    <property type="project" value="UniProtKB-KW"/>
</dbReference>
<gene>
    <name evidence="13" type="ORF">GC105_05905</name>
</gene>
<dbReference type="FunFam" id="3.40.50.300:FF:000011">
    <property type="entry name" value="Putative ABC transporter ATP-binding component"/>
    <property type="match status" value="1"/>
</dbReference>
<keyword evidence="5" id="KW-0677">Repeat</keyword>
<organism evidence="13 14">
    <name type="scientific">Alkalibaculum sporogenes</name>
    <dbReference type="NCBI Taxonomy" id="2655001"/>
    <lineage>
        <taxon>Bacteria</taxon>
        <taxon>Bacillati</taxon>
        <taxon>Bacillota</taxon>
        <taxon>Clostridia</taxon>
        <taxon>Eubacteriales</taxon>
        <taxon>Eubacteriaceae</taxon>
        <taxon>Alkalibaculum</taxon>
    </lineage>
</organism>
<evidence type="ECO:0000256" key="2">
    <source>
        <dbReference type="ARBA" id="ARBA00022490"/>
    </source>
</evidence>
<name>A0A6A7K7X9_9FIRM</name>
<dbReference type="InterPro" id="IPR003439">
    <property type="entry name" value="ABC_transporter-like_ATP-bd"/>
</dbReference>
<dbReference type="CDD" id="cd03221">
    <property type="entry name" value="ABCF_EF-3"/>
    <property type="match status" value="2"/>
</dbReference>
<dbReference type="AlphaFoldDB" id="A0A6A7K7X9"/>
<dbReference type="PANTHER" id="PTHR42855">
    <property type="entry name" value="ABC TRANSPORTER ATP-BINDING SUBUNIT"/>
    <property type="match status" value="1"/>
</dbReference>
<protein>
    <submittedName>
        <fullName evidence="13">ATP-binding cassette domain-containing protein</fullName>
    </submittedName>
</protein>
<dbReference type="GO" id="GO:0006412">
    <property type="term" value="P:translation"/>
    <property type="evidence" value="ECO:0007669"/>
    <property type="project" value="UniProtKB-KW"/>
</dbReference>
<dbReference type="GO" id="GO:0003677">
    <property type="term" value="F:DNA binding"/>
    <property type="evidence" value="ECO:0007669"/>
    <property type="project" value="InterPro"/>
</dbReference>
<evidence type="ECO:0000256" key="5">
    <source>
        <dbReference type="ARBA" id="ARBA00022737"/>
    </source>
</evidence>
<dbReference type="PANTHER" id="PTHR42855:SF1">
    <property type="entry name" value="ABC TRANSPORTER DOMAIN-CONTAINING PROTEIN"/>
    <property type="match status" value="1"/>
</dbReference>
<proteinExistence type="inferred from homology"/>
<dbReference type="GO" id="GO:0006417">
    <property type="term" value="P:regulation of translation"/>
    <property type="evidence" value="ECO:0007669"/>
    <property type="project" value="UniProtKB-KW"/>
</dbReference>
<evidence type="ECO:0000256" key="10">
    <source>
        <dbReference type="ARBA" id="ARBA00022884"/>
    </source>
</evidence>
<evidence type="ECO:0000256" key="7">
    <source>
        <dbReference type="ARBA" id="ARBA00022801"/>
    </source>
</evidence>
<dbReference type="Pfam" id="PF00005">
    <property type="entry name" value="ABC_tran"/>
    <property type="match status" value="2"/>
</dbReference>
<dbReference type="SMART" id="SM00382">
    <property type="entry name" value="AAA"/>
    <property type="match status" value="2"/>
</dbReference>
<feature type="domain" description="ABC transporter" evidence="12">
    <location>
        <begin position="318"/>
        <end position="544"/>
    </location>
</feature>
<keyword evidence="6" id="KW-0547">Nucleotide-binding</keyword>
<reference evidence="13 14" key="1">
    <citation type="submission" date="2019-10" db="EMBL/GenBank/DDBJ databases">
        <title>Alkalibaculum tamaniensis sp.nov., a new alkaliphilic acetogen, isolated on methoxylated aromatics from a mud volcano.</title>
        <authorList>
            <person name="Khomyakova M.A."/>
            <person name="Merkel A.Y."/>
            <person name="Bonch-Osmolovskaya E.A."/>
            <person name="Slobodkin A.I."/>
        </authorList>
    </citation>
    <scope>NUCLEOTIDE SEQUENCE [LARGE SCALE GENOMIC DNA]</scope>
    <source>
        <strain evidence="13 14">M08DMB</strain>
    </source>
</reference>
<dbReference type="InterPro" id="IPR027417">
    <property type="entry name" value="P-loop_NTPase"/>
</dbReference>
<dbReference type="InterPro" id="IPR032781">
    <property type="entry name" value="ABC_tran_Xtn"/>
</dbReference>
<keyword evidence="11" id="KW-0648">Protein biosynthesis</keyword>
<evidence type="ECO:0000259" key="12">
    <source>
        <dbReference type="PROSITE" id="PS50893"/>
    </source>
</evidence>
<keyword evidence="2" id="KW-0963">Cytoplasm</keyword>
<evidence type="ECO:0000256" key="3">
    <source>
        <dbReference type="ARBA" id="ARBA00022555"/>
    </source>
</evidence>
<sequence>MSIITAENISKGYGDKVLFNNLSLSINDEKVGLIGINGIGKSTLLKIIAGHEISETGTIKKTNGMRIEYLPQNPNFNGDATVLEQVYKSESPIIKTINRYHKVLLQMDESPQDVKVQNEFYKLTDEMNSLCAWDMESQIKTILTKLGISDFYAKINTLSGGQKKRTALAGALVSPCDLLILDEPTNHLDSKMIDWLESHIKSRKGSLLMITHDRYFLDRAVNRIIELDNGNLYSYEGNYTYYIEKKIERQDIESSLERKKNNLFKKELDWIRKGAKARTTKQKARIQRFEELRDTKVSTDEANLEMTTAHTRLGNKIIEISNVTKVYDDKIIIQDYSYMLQRTDRIGIIGDNGAGKSTLINLITGKIAPDKGFITIGETVKLGYFDQHSEDMDISLRAIDYIKQNSGIVTTADGTQISAAKMMEKFLFSPSLQYSIISKLSGGERRRLYLMRILMGAPNVLILDEPTNDLDIDTLKVLENYLDDFSGPIIAVSHDRYFLDRICNKILDCEGNGKVVQYTGNYFEYRESQGLYEVSDNNKLINNIKNDKKTSPLESTDREKRIKRKFTYNEQKEYDSIDIDLLKLENELEHVDLEITNNVSDFVKLEVLIAKKELLEEELIIKMERQEYLCNLDREMRANS</sequence>
<evidence type="ECO:0000256" key="11">
    <source>
        <dbReference type="ARBA" id="ARBA00022917"/>
    </source>
</evidence>
<dbReference type="SUPFAM" id="SSF52540">
    <property type="entry name" value="P-loop containing nucleoside triphosphate hydrolases"/>
    <property type="match status" value="2"/>
</dbReference>
<feature type="domain" description="ABC transporter" evidence="12">
    <location>
        <begin position="4"/>
        <end position="254"/>
    </location>
</feature>
<comment type="caution">
    <text evidence="13">The sequence shown here is derived from an EMBL/GenBank/DDBJ whole genome shotgun (WGS) entry which is preliminary data.</text>
</comment>
<dbReference type="InterPro" id="IPR003593">
    <property type="entry name" value="AAA+_ATPase"/>
</dbReference>
<dbReference type="InterPro" id="IPR051309">
    <property type="entry name" value="ABCF_ATPase"/>
</dbReference>
<accession>A0A6A7K7X9</accession>
<evidence type="ECO:0000313" key="14">
    <source>
        <dbReference type="Proteomes" id="UP000440004"/>
    </source>
</evidence>
<evidence type="ECO:0000256" key="1">
    <source>
        <dbReference type="ARBA" id="ARBA00005868"/>
    </source>
</evidence>
<evidence type="ECO:0000256" key="6">
    <source>
        <dbReference type="ARBA" id="ARBA00022741"/>
    </source>
</evidence>
<dbReference type="RefSeq" id="WP_343029973.1">
    <property type="nucleotide sequence ID" value="NZ_WHNX01000007.1"/>
</dbReference>
<dbReference type="Gene3D" id="3.40.50.300">
    <property type="entry name" value="P-loop containing nucleotide triphosphate hydrolases"/>
    <property type="match status" value="2"/>
</dbReference>
<keyword evidence="7" id="KW-0378">Hydrolase</keyword>
<keyword evidence="4" id="KW-0699">rRNA-binding</keyword>
<dbReference type="Pfam" id="PF12848">
    <property type="entry name" value="ABC_tran_Xtn"/>
    <property type="match status" value="1"/>
</dbReference>
<dbReference type="FunFam" id="3.40.50.300:FF:000183">
    <property type="entry name" value="ABC transporter ATP-binding protein yjjK"/>
    <property type="match status" value="1"/>
</dbReference>
<keyword evidence="3" id="KW-0820">tRNA-binding</keyword>
<dbReference type="PROSITE" id="PS50893">
    <property type="entry name" value="ABC_TRANSPORTER_2"/>
    <property type="match status" value="2"/>
</dbReference>